<dbReference type="PDBsum" id="3MTK"/>
<dbReference type="SMR" id="A4XHQ4"/>
<dbReference type="CDD" id="cd00130">
    <property type="entry name" value="PAS"/>
    <property type="match status" value="1"/>
</dbReference>
<dbReference type="SMART" id="SM00052">
    <property type="entry name" value="EAL"/>
    <property type="match status" value="1"/>
</dbReference>
<dbReference type="PROSITE" id="PS50887">
    <property type="entry name" value="GGDEF"/>
    <property type="match status" value="1"/>
</dbReference>
<dbReference type="HOGENOM" id="CLU_000445_70_50_9"/>
<dbReference type="InterPro" id="IPR035965">
    <property type="entry name" value="PAS-like_dom_sf"/>
</dbReference>
<protein>
    <submittedName>
        <fullName evidence="4">Diguanylate cyclase/phosphodiesterase with PAS/PAC sensor(S)</fullName>
    </submittedName>
</protein>
<dbReference type="NCBIfam" id="TIGR00229">
    <property type="entry name" value="sensory_box"/>
    <property type="match status" value="1"/>
</dbReference>
<feature type="domain" description="GGDEF" evidence="3">
    <location>
        <begin position="219"/>
        <end position="348"/>
    </location>
</feature>
<organism evidence="4 5">
    <name type="scientific">Caldicellulosiruptor saccharolyticus (strain ATCC 43494 / DSM 8903 / Tp8T 6331)</name>
    <dbReference type="NCBI Taxonomy" id="351627"/>
    <lineage>
        <taxon>Bacteria</taxon>
        <taxon>Bacillati</taxon>
        <taxon>Bacillota</taxon>
        <taxon>Bacillota incertae sedis</taxon>
        <taxon>Caldicellulosiruptorales</taxon>
        <taxon>Caldicellulosiruptoraceae</taxon>
        <taxon>Caldicellulosiruptor</taxon>
    </lineage>
</organism>
<dbReference type="Proteomes" id="UP000000256">
    <property type="component" value="Chromosome"/>
</dbReference>
<evidence type="ECO:0000259" key="1">
    <source>
        <dbReference type="PROSITE" id="PS50112"/>
    </source>
</evidence>
<sequence length="613" mass="71545">MSFGNEKGQDIIHRKEVEFFVKNLKDYFSNINKYVVILWDEEGIILEFKENGGNLLGYTPEQIEGKKWPDILTDGKDKEQTTEINKKLVNSKIVRYYINSIKDVNGTSKIFLWCNLKLENVQSDKKIFLSVGFNLDSIDNLKEKTDESKFELDTLNEKKENLEFKVTKDDLILKQKDDTIRDYKSKLEFLAFYDELTGLPNKNSLIRWLNLKVSQMDCIDTYLIFLEVRDLEKLNVTYGYDLVDELIIHISKRIKDIAGEGNKAFKIGFDRFAIICKSENISDFIERMLSQLLLPYNVNGNLIRVNFNIGAAQIENSNEAAANLMRRCDLALIKAKEEGLNEYVIFKPSIEIQTLKEGILERELRNGIELNEFIVFYQPFVKLENDKICGFEALLRWYYLKSVFVSPLEFIPVAEKYGLIIDLGNMVLKQSLKAGKILKKYYDDEFTISINISPKQFIDKRFVKNTIEILENEKLQDIRLRFEITEKVAIENIDYTIRIMNEFKKYNVTFALDDFGVEYSSLNYLRKLPIEAVKIDKSFVQDINDHDTYFIVETIVKLCKKLNLKTVIEGVETQRQYQIIKELGCDYAQGYFIAKPLPINELINLVGKYKILE</sequence>
<dbReference type="Pfam" id="PF00990">
    <property type="entry name" value="GGDEF"/>
    <property type="match status" value="1"/>
</dbReference>
<dbReference type="SUPFAM" id="SSF55785">
    <property type="entry name" value="PYP-like sensor domain (PAS domain)"/>
    <property type="match status" value="1"/>
</dbReference>
<name>A4XHQ4_CALS8</name>
<dbReference type="SUPFAM" id="SSF55073">
    <property type="entry name" value="Nucleotide cyclase"/>
    <property type="match status" value="1"/>
</dbReference>
<dbReference type="eggNOG" id="COG5001">
    <property type="taxonomic scope" value="Bacteria"/>
</dbReference>
<dbReference type="STRING" id="351627.Csac_0821"/>
<evidence type="ECO:0000259" key="3">
    <source>
        <dbReference type="PROSITE" id="PS50887"/>
    </source>
</evidence>
<accession>A4XHQ4</accession>
<dbReference type="InterPro" id="IPR035919">
    <property type="entry name" value="EAL_sf"/>
</dbReference>
<dbReference type="EvolutionaryTrace" id="A4XHQ4"/>
<dbReference type="Gene3D" id="3.30.70.270">
    <property type="match status" value="1"/>
</dbReference>
<evidence type="ECO:0000313" key="4">
    <source>
        <dbReference type="EMBL" id="ABP66439.1"/>
    </source>
</evidence>
<dbReference type="KEGG" id="csc:Csac_0821"/>
<dbReference type="CDD" id="cd01949">
    <property type="entry name" value="GGDEF"/>
    <property type="match status" value="1"/>
</dbReference>
<dbReference type="PROSITE" id="PS50112">
    <property type="entry name" value="PAS"/>
    <property type="match status" value="1"/>
</dbReference>
<dbReference type="InterPro" id="IPR001633">
    <property type="entry name" value="EAL_dom"/>
</dbReference>
<keyword evidence="6" id="KW-0002">3D-structure</keyword>
<dbReference type="InterPro" id="IPR000014">
    <property type="entry name" value="PAS"/>
</dbReference>
<dbReference type="PANTHER" id="PTHR33121">
    <property type="entry name" value="CYCLIC DI-GMP PHOSPHODIESTERASE PDEF"/>
    <property type="match status" value="1"/>
</dbReference>
<dbReference type="OrthoDB" id="9813903at2"/>
<evidence type="ECO:0007829" key="6">
    <source>
        <dbReference type="PDB" id="3MTK"/>
    </source>
</evidence>
<evidence type="ECO:0000259" key="2">
    <source>
        <dbReference type="PROSITE" id="PS50883"/>
    </source>
</evidence>
<dbReference type="GO" id="GO:0071111">
    <property type="term" value="F:cyclic-guanylate-specific phosphodiesterase activity"/>
    <property type="evidence" value="ECO:0007669"/>
    <property type="project" value="InterPro"/>
</dbReference>
<reference evidence="6" key="2">
    <citation type="submission" date="2010-04" db="PDB data bank">
        <title>Northeast Structural Genomics Consortium Target ClR27C.</title>
        <authorList>
            <person name="Kuzin A."/>
            <person name="Abashidze M."/>
            <person name="Seetharaman J."/>
            <person name="Sahdev S."/>
            <person name="Xiao R."/>
            <person name="Ciccosanti C."/>
            <person name="Wang D."/>
            <person name="Everett J.K."/>
            <person name="Nair R."/>
            <person name="Acton T.B."/>
            <person name="Rost B."/>
            <person name="Montelione G.T."/>
            <person name="Tong L."/>
            <person name="Hunt J.F."/>
        </authorList>
    </citation>
    <scope>X-RAY CRYSTALLOGRAPHY (2.24 ANGSTROMS) OF 185-355</scope>
</reference>
<feature type="domain" description="PAS" evidence="1">
    <location>
        <begin position="36"/>
        <end position="92"/>
    </location>
</feature>
<dbReference type="NCBIfam" id="TIGR00254">
    <property type="entry name" value="GGDEF"/>
    <property type="match status" value="1"/>
</dbReference>
<dbReference type="InterPro" id="IPR029787">
    <property type="entry name" value="Nucleotide_cyclase"/>
</dbReference>
<reference evidence="4 5" key="1">
    <citation type="journal article" date="2008" name="Appl. Environ. Microbiol.">
        <title>Hydrogenomics of the extremely thermophilic bacterium Caldicellulosiruptor saccharolyticus.</title>
        <authorList>
            <person name="van de Werken H.J."/>
            <person name="Verhaart M.R."/>
            <person name="VanFossen A.L."/>
            <person name="Willquist K."/>
            <person name="Lewis D.L."/>
            <person name="Nichols J.D."/>
            <person name="Goorissen H.P."/>
            <person name="Mongodin E.F."/>
            <person name="Nelson K.E."/>
            <person name="van Niel E.W."/>
            <person name="Stams A.J."/>
            <person name="Ward D.E."/>
            <person name="de Vos W.M."/>
            <person name="van der Oost J."/>
            <person name="Kelly R.M."/>
            <person name="Kengen S.W."/>
        </authorList>
    </citation>
    <scope>NUCLEOTIDE SEQUENCE [LARGE SCALE GENOMIC DNA]</scope>
    <source>
        <strain evidence="5">ATCC 43494 / DSM 8903 / Tp8T 6331</strain>
    </source>
</reference>
<dbReference type="PROSITE" id="PS50883">
    <property type="entry name" value="EAL"/>
    <property type="match status" value="1"/>
</dbReference>
<dbReference type="Pfam" id="PF00563">
    <property type="entry name" value="EAL"/>
    <property type="match status" value="1"/>
</dbReference>
<feature type="domain" description="EAL" evidence="2">
    <location>
        <begin position="357"/>
        <end position="610"/>
    </location>
</feature>
<dbReference type="DNASU" id="5086821"/>
<keyword evidence="5" id="KW-1185">Reference proteome</keyword>
<dbReference type="InterPro" id="IPR043128">
    <property type="entry name" value="Rev_trsase/Diguanyl_cyclase"/>
</dbReference>
<dbReference type="Gene3D" id="3.30.450.20">
    <property type="entry name" value="PAS domain"/>
    <property type="match status" value="1"/>
</dbReference>
<dbReference type="RefSeq" id="WP_011916387.1">
    <property type="nucleotide sequence ID" value="NC_009437.1"/>
</dbReference>
<dbReference type="AlphaFoldDB" id="A4XHQ4"/>
<dbReference type="EMBL" id="CP000679">
    <property type="protein sequence ID" value="ABP66439.1"/>
    <property type="molecule type" value="Genomic_DNA"/>
</dbReference>
<proteinExistence type="evidence at protein level"/>
<dbReference type="SMART" id="SM00267">
    <property type="entry name" value="GGDEF"/>
    <property type="match status" value="1"/>
</dbReference>
<dbReference type="InterPro" id="IPR050706">
    <property type="entry name" value="Cyclic-di-GMP_PDE-like"/>
</dbReference>
<dbReference type="InterPro" id="IPR000160">
    <property type="entry name" value="GGDEF_dom"/>
</dbReference>
<evidence type="ECO:0000313" key="5">
    <source>
        <dbReference type="Proteomes" id="UP000000256"/>
    </source>
</evidence>
<dbReference type="PANTHER" id="PTHR33121:SF71">
    <property type="entry name" value="OXYGEN SENSOR PROTEIN DOSP"/>
    <property type="match status" value="1"/>
</dbReference>
<gene>
    <name evidence="4" type="ordered locus">Csac_0821</name>
</gene>
<dbReference type="PDB" id="3MTK">
    <property type="method" value="X-ray"/>
    <property type="resolution" value="2.24 A"/>
    <property type="chains" value="A/B=185-355"/>
</dbReference>
<dbReference type="Gene3D" id="3.20.20.450">
    <property type="entry name" value="EAL domain"/>
    <property type="match status" value="1"/>
</dbReference>
<dbReference type="SUPFAM" id="SSF141868">
    <property type="entry name" value="EAL domain-like"/>
    <property type="match status" value="1"/>
</dbReference>
<dbReference type="CDD" id="cd01948">
    <property type="entry name" value="EAL"/>
    <property type="match status" value="1"/>
</dbReference>